<protein>
    <submittedName>
        <fullName evidence="1">Uncharacterized protein</fullName>
    </submittedName>
</protein>
<comment type="caution">
    <text evidence="1">The sequence shown here is derived from an EMBL/GenBank/DDBJ whole genome shotgun (WGS) entry which is preliminary data.</text>
</comment>
<gene>
    <name evidence="1" type="ORF">TIFTF001_052846</name>
</gene>
<sequence length="23" mass="2451">GTSSEKRLGPTLGYAYCRLSSGF</sequence>
<evidence type="ECO:0000313" key="2">
    <source>
        <dbReference type="Proteomes" id="UP001187192"/>
    </source>
</evidence>
<dbReference type="AlphaFoldDB" id="A0AA88JD55"/>
<accession>A0AA88JD55</accession>
<evidence type="ECO:0000313" key="1">
    <source>
        <dbReference type="EMBL" id="GMN72378.1"/>
    </source>
</evidence>
<keyword evidence="2" id="KW-1185">Reference proteome</keyword>
<reference evidence="1" key="1">
    <citation type="submission" date="2023-07" db="EMBL/GenBank/DDBJ databases">
        <title>draft genome sequence of fig (Ficus carica).</title>
        <authorList>
            <person name="Takahashi T."/>
            <person name="Nishimura K."/>
        </authorList>
    </citation>
    <scope>NUCLEOTIDE SEQUENCE</scope>
</reference>
<dbReference type="EMBL" id="BTGU01011635">
    <property type="protein sequence ID" value="GMN72378.1"/>
    <property type="molecule type" value="Genomic_DNA"/>
</dbReference>
<organism evidence="1 2">
    <name type="scientific">Ficus carica</name>
    <name type="common">Common fig</name>
    <dbReference type="NCBI Taxonomy" id="3494"/>
    <lineage>
        <taxon>Eukaryota</taxon>
        <taxon>Viridiplantae</taxon>
        <taxon>Streptophyta</taxon>
        <taxon>Embryophyta</taxon>
        <taxon>Tracheophyta</taxon>
        <taxon>Spermatophyta</taxon>
        <taxon>Magnoliopsida</taxon>
        <taxon>eudicotyledons</taxon>
        <taxon>Gunneridae</taxon>
        <taxon>Pentapetalae</taxon>
        <taxon>rosids</taxon>
        <taxon>fabids</taxon>
        <taxon>Rosales</taxon>
        <taxon>Moraceae</taxon>
        <taxon>Ficeae</taxon>
        <taxon>Ficus</taxon>
    </lineage>
</organism>
<dbReference type="Proteomes" id="UP001187192">
    <property type="component" value="Unassembled WGS sequence"/>
</dbReference>
<proteinExistence type="predicted"/>
<feature type="non-terminal residue" evidence="1">
    <location>
        <position position="1"/>
    </location>
</feature>
<name>A0AA88JD55_FICCA</name>